<evidence type="ECO:0000256" key="6">
    <source>
        <dbReference type="HAMAP-Rule" id="MF_01321"/>
    </source>
</evidence>
<dbReference type="Gene3D" id="2.40.270.10">
    <property type="entry name" value="DNA-directed RNA polymerase, subunit 2, domain 6"/>
    <property type="match status" value="2"/>
</dbReference>
<dbReference type="GO" id="GO:0006351">
    <property type="term" value="P:DNA-templated transcription"/>
    <property type="evidence" value="ECO:0007669"/>
    <property type="project" value="UniProtKB-UniRule"/>
</dbReference>
<gene>
    <name evidence="6" type="primary">rpoB</name>
    <name evidence="15" type="ORF">UV73_C0012G0030</name>
</gene>
<evidence type="ECO:0000256" key="2">
    <source>
        <dbReference type="ARBA" id="ARBA00022679"/>
    </source>
</evidence>
<dbReference type="InterPro" id="IPR037034">
    <property type="entry name" value="RNA_pol_Rpb2_2_sf"/>
</dbReference>
<keyword evidence="3 6" id="KW-0548">Nucleotidyltransferase</keyword>
<sequence length="1128" mass="125087">MPKSKTESRKHELPKRIYWGQQTDNLPELDLIQVQKESYNWFINHGLSELLQEISPVEDFTGKNWSLTFGKYYFDKPRYSPDDCLQKGLTFDSPLKAETTLLNKQTGKEIRQDVFLGDIPSMTENGTFIINGVERCIVNQIVRSPGAYFTGDTDPSTGKMLFLAEVRPLFGSWLDFSISRNDILLVRIDRRRKYAATTLLRAIGISSDEELLKLFADVDPDNTYISNTLLKDPTKTQEEAVIEIYRKMRPGEPTVLDNAQELFKNLFFNTRRYSLGSVGRYKINKKLKQSVENTPGNWVLTKEDIIGIIKYLISLTKGKGDVDDIDHLGNRRIRRVGELVANSAFKIGLMRLERSIKERMSLAQTQMEITPSQIVNARPIIATINDFFRTSQLSTILDQTNPLSEVDNLRRLTVMGVGGISRERASFSIRDINSSQYSRICPVRSPEGPNIGLVTYMSLYAKVNEYGFLEAPYIEVNFDEKHQKPKVSNKIVYLTADDEQESYITHASVPIDSKGFIAEERVAARYKGDFLETDAKNISYIDVVPRQVVGIAASLVPFIAHDEANRALMGTHMQCQAVPLVKPDSPIVGTGMEGVVPQALGRTIIAPENAKVAYVDAQKLTLKGNSGKVYEFEIEKFKRTSQNTCFSQNPLVSLGDSVEKNQPIIDSPACDKGELALGQNLIIAYASFDGMGYEDAIVISDRLVKDDNFTSISIEEYETEVVDTKLGPEETTRDIPNVGEEALANLDDKGIVIIGADVGPNDILVGKIAPKGETELTAEERLLRAIFGEKAREVRDTSLRMPHGEKGVVIDVKILDREKGDELHPGTIKKIIVKVAQVRKVVVGDKLAGRHGNKGVISKIVPASDMPYLPDGTPVDVIISPLSVLSRMNLGQLLEAHLGWAAQKGSYKIAVPVFEPIKEERIVSELKKYNLPVDGKTILFDGRTGEPYKEPVVVGIAYIMKLIHMVEDKTHARSTGPYSLVTQQPLGGKAQMGGQRLGEMEVWALEAHRSAYTLQEMLTIKSDDVVGRARAFEAIVKGTDIPASTIPESFKVLVKELQALGLNVIPTGTVTYAKKTTGTIGSDDNQEEVEKQAAALAEAAGVEIVEVGSTVVQNEASEGEKEIKEVKE</sequence>
<evidence type="ECO:0000256" key="4">
    <source>
        <dbReference type="ARBA" id="ARBA00023163"/>
    </source>
</evidence>
<dbReference type="InterPro" id="IPR037033">
    <property type="entry name" value="DNA-dir_RNAP_su2_hyb_sf"/>
</dbReference>
<dbReference type="GO" id="GO:0003899">
    <property type="term" value="F:DNA-directed RNA polymerase activity"/>
    <property type="evidence" value="ECO:0007669"/>
    <property type="project" value="UniProtKB-UniRule"/>
</dbReference>
<dbReference type="InterPro" id="IPR019462">
    <property type="entry name" value="DNA-dir_RNA_pol_bsu_external_1"/>
</dbReference>
<proteinExistence type="inferred from homology"/>
<dbReference type="CDD" id="cd00653">
    <property type="entry name" value="RNA_pol_B_RPB2"/>
    <property type="match status" value="1"/>
</dbReference>
<dbReference type="Pfam" id="PF04563">
    <property type="entry name" value="RNA_pol_Rpb2_1"/>
    <property type="match status" value="1"/>
</dbReference>
<dbReference type="EC" id="2.7.7.6" evidence="6 8"/>
<dbReference type="InterPro" id="IPR007641">
    <property type="entry name" value="RNA_pol_Rpb2_7"/>
</dbReference>
<feature type="domain" description="DNA-directed RNA polymerase subunit 2 hybrid-binding" evidence="9">
    <location>
        <begin position="609"/>
        <end position="991"/>
    </location>
</feature>
<comment type="catalytic activity">
    <reaction evidence="5 6 8">
        <text>RNA(n) + a ribonucleoside 5'-triphosphate = RNA(n+1) + diphosphate</text>
        <dbReference type="Rhea" id="RHEA:21248"/>
        <dbReference type="Rhea" id="RHEA-COMP:14527"/>
        <dbReference type="Rhea" id="RHEA-COMP:17342"/>
        <dbReference type="ChEBI" id="CHEBI:33019"/>
        <dbReference type="ChEBI" id="CHEBI:61557"/>
        <dbReference type="ChEBI" id="CHEBI:140395"/>
        <dbReference type="EC" id="2.7.7.6"/>
    </reaction>
</comment>
<feature type="domain" description="RNA polymerase Rpb2" evidence="10">
    <location>
        <begin position="993"/>
        <end position="1064"/>
    </location>
</feature>
<dbReference type="InterPro" id="IPR042107">
    <property type="entry name" value="DNA-dir_RNA_pol_bsu_ext_1_sf"/>
</dbReference>
<dbReference type="InterPro" id="IPR015712">
    <property type="entry name" value="DNA-dir_RNA_pol_su2"/>
</dbReference>
<dbReference type="InterPro" id="IPR010243">
    <property type="entry name" value="RNA_pol_bsu_bac"/>
</dbReference>
<reference evidence="15 16" key="1">
    <citation type="journal article" date="2015" name="Nature">
        <title>rRNA introns, odd ribosomes, and small enigmatic genomes across a large radiation of phyla.</title>
        <authorList>
            <person name="Brown C.T."/>
            <person name="Hug L.A."/>
            <person name="Thomas B.C."/>
            <person name="Sharon I."/>
            <person name="Castelle C.J."/>
            <person name="Singh A."/>
            <person name="Wilkins M.J."/>
            <person name="Williams K.H."/>
            <person name="Banfield J.F."/>
        </authorList>
    </citation>
    <scope>NUCLEOTIDE SEQUENCE [LARGE SCALE GENOMIC DNA]</scope>
</reference>
<dbReference type="SUPFAM" id="SSF64484">
    <property type="entry name" value="beta and beta-prime subunits of DNA dependent RNA-polymerase"/>
    <property type="match status" value="1"/>
</dbReference>
<accession>A0A0G1DEF4</accession>
<dbReference type="AlphaFoldDB" id="A0A0G1DEF4"/>
<evidence type="ECO:0000313" key="16">
    <source>
        <dbReference type="Proteomes" id="UP000034894"/>
    </source>
</evidence>
<dbReference type="Gene3D" id="2.30.150.10">
    <property type="entry name" value="DNA-directed RNA polymerase, beta subunit, external 1 domain"/>
    <property type="match status" value="1"/>
</dbReference>
<evidence type="ECO:0000259" key="9">
    <source>
        <dbReference type="Pfam" id="PF00562"/>
    </source>
</evidence>
<dbReference type="Gene3D" id="3.90.1100.10">
    <property type="match status" value="1"/>
</dbReference>
<evidence type="ECO:0000259" key="14">
    <source>
        <dbReference type="Pfam" id="PF10385"/>
    </source>
</evidence>
<dbReference type="Pfam" id="PF04565">
    <property type="entry name" value="RNA_pol_Rpb2_3"/>
    <property type="match status" value="1"/>
</dbReference>
<dbReference type="Pfam" id="PF10385">
    <property type="entry name" value="RNA_pol_Rpb2_45"/>
    <property type="match status" value="1"/>
</dbReference>
<dbReference type="InterPro" id="IPR007121">
    <property type="entry name" value="RNA_pol_bsu_CS"/>
</dbReference>
<dbReference type="GO" id="GO:0000428">
    <property type="term" value="C:DNA-directed RNA polymerase complex"/>
    <property type="evidence" value="ECO:0007669"/>
    <property type="project" value="UniProtKB-KW"/>
</dbReference>
<comment type="subunit">
    <text evidence="6 8">The RNAP catalytic core consists of 2 alpha, 1 beta, 1 beta' and 1 omega subunit. When a sigma factor is associated with the core the holoenzyme is formed, which can initiate transcription.</text>
</comment>
<evidence type="ECO:0000259" key="13">
    <source>
        <dbReference type="Pfam" id="PF04565"/>
    </source>
</evidence>
<dbReference type="NCBIfam" id="TIGR02013">
    <property type="entry name" value="rpoB"/>
    <property type="match status" value="1"/>
</dbReference>
<evidence type="ECO:0000256" key="1">
    <source>
        <dbReference type="ARBA" id="ARBA00022478"/>
    </source>
</evidence>
<dbReference type="Gene3D" id="2.40.50.100">
    <property type="match status" value="1"/>
</dbReference>
<evidence type="ECO:0000259" key="12">
    <source>
        <dbReference type="Pfam" id="PF04563"/>
    </source>
</evidence>
<evidence type="ECO:0000259" key="11">
    <source>
        <dbReference type="Pfam" id="PF04561"/>
    </source>
</evidence>
<dbReference type="Gene3D" id="3.90.1110.10">
    <property type="entry name" value="RNA polymerase Rpb2, domain 2"/>
    <property type="match status" value="1"/>
</dbReference>
<dbReference type="InterPro" id="IPR014724">
    <property type="entry name" value="RNA_pol_RPB2_OB-fold"/>
</dbReference>
<dbReference type="InterPro" id="IPR007120">
    <property type="entry name" value="DNA-dir_RNAP_su2_dom"/>
</dbReference>
<comment type="similarity">
    <text evidence="6 7">Belongs to the RNA polymerase beta chain family.</text>
</comment>
<dbReference type="EMBL" id="LCFP01000012">
    <property type="protein sequence ID" value="KKS96002.1"/>
    <property type="molecule type" value="Genomic_DNA"/>
</dbReference>
<dbReference type="Pfam" id="PF00562">
    <property type="entry name" value="RNA_pol_Rpb2_6"/>
    <property type="match status" value="1"/>
</dbReference>
<feature type="domain" description="DNA-directed RNA polymerase beta subunit external 1" evidence="14">
    <location>
        <begin position="484"/>
        <end position="543"/>
    </location>
</feature>
<keyword evidence="1 6" id="KW-0240">DNA-directed RNA polymerase</keyword>
<evidence type="ECO:0000256" key="7">
    <source>
        <dbReference type="RuleBase" id="RU000434"/>
    </source>
</evidence>
<dbReference type="InterPro" id="IPR007645">
    <property type="entry name" value="RNA_pol_Rpb2_3"/>
</dbReference>
<dbReference type="GO" id="GO:0003677">
    <property type="term" value="F:DNA binding"/>
    <property type="evidence" value="ECO:0007669"/>
    <property type="project" value="UniProtKB-UniRule"/>
</dbReference>
<dbReference type="GO" id="GO:0032549">
    <property type="term" value="F:ribonucleoside binding"/>
    <property type="evidence" value="ECO:0007669"/>
    <property type="project" value="InterPro"/>
</dbReference>
<evidence type="ECO:0000313" key="15">
    <source>
        <dbReference type="EMBL" id="KKS96002.1"/>
    </source>
</evidence>
<name>A0A0G1DEF4_9BACT</name>
<keyword evidence="2 6" id="KW-0808">Transferase</keyword>
<protein>
    <recommendedName>
        <fullName evidence="6 8">DNA-directed RNA polymerase subunit beta</fullName>
        <shortName evidence="6">RNAP subunit beta</shortName>
        <ecNumber evidence="6 8">2.7.7.6</ecNumber>
    </recommendedName>
    <alternativeName>
        <fullName evidence="6">RNA polymerase subunit beta</fullName>
    </alternativeName>
    <alternativeName>
        <fullName evidence="6">Transcriptase subunit beta</fullName>
    </alternativeName>
</protein>
<evidence type="ECO:0000256" key="3">
    <source>
        <dbReference type="ARBA" id="ARBA00022695"/>
    </source>
</evidence>
<dbReference type="Proteomes" id="UP000034894">
    <property type="component" value="Unassembled WGS sequence"/>
</dbReference>
<evidence type="ECO:0000259" key="10">
    <source>
        <dbReference type="Pfam" id="PF04560"/>
    </source>
</evidence>
<dbReference type="Gene3D" id="2.40.50.150">
    <property type="match status" value="1"/>
</dbReference>
<dbReference type="InterPro" id="IPR007644">
    <property type="entry name" value="RNA_pol_bsu_protrusion"/>
</dbReference>
<dbReference type="InterPro" id="IPR007642">
    <property type="entry name" value="RNA_pol_Rpb2_2"/>
</dbReference>
<feature type="domain" description="RNA polymerase beta subunit protrusion" evidence="12">
    <location>
        <begin position="31"/>
        <end position="380"/>
    </location>
</feature>
<keyword evidence="4 6" id="KW-0804">Transcription</keyword>
<dbReference type="Pfam" id="PF04561">
    <property type="entry name" value="RNA_pol_Rpb2_2"/>
    <property type="match status" value="1"/>
</dbReference>
<evidence type="ECO:0000256" key="8">
    <source>
        <dbReference type="RuleBase" id="RU363031"/>
    </source>
</evidence>
<feature type="domain" description="RNA polymerase Rpb2" evidence="13">
    <location>
        <begin position="396"/>
        <end position="463"/>
    </location>
</feature>
<feature type="domain" description="RNA polymerase Rpb2" evidence="11">
    <location>
        <begin position="143"/>
        <end position="334"/>
    </location>
</feature>
<dbReference type="PROSITE" id="PS01166">
    <property type="entry name" value="RNA_POL_BETA"/>
    <property type="match status" value="1"/>
</dbReference>
<dbReference type="NCBIfam" id="NF001616">
    <property type="entry name" value="PRK00405.1"/>
    <property type="match status" value="1"/>
</dbReference>
<dbReference type="STRING" id="1618443.UV73_C0012G0030"/>
<dbReference type="Pfam" id="PF04560">
    <property type="entry name" value="RNA_pol_Rpb2_7"/>
    <property type="match status" value="1"/>
</dbReference>
<comment type="function">
    <text evidence="6 8">DNA-dependent RNA polymerase catalyzes the transcription of DNA into RNA using the four ribonucleoside triphosphates as substrates.</text>
</comment>
<dbReference type="HAMAP" id="MF_01321">
    <property type="entry name" value="RNApol_bact_RpoB"/>
    <property type="match status" value="1"/>
</dbReference>
<evidence type="ECO:0000256" key="5">
    <source>
        <dbReference type="ARBA" id="ARBA00048552"/>
    </source>
</evidence>
<dbReference type="Gene3D" id="3.90.1800.10">
    <property type="entry name" value="RNA polymerase alpha subunit dimerisation domain"/>
    <property type="match status" value="1"/>
</dbReference>
<dbReference type="PANTHER" id="PTHR20856">
    <property type="entry name" value="DNA-DIRECTED RNA POLYMERASE I SUBUNIT 2"/>
    <property type="match status" value="1"/>
</dbReference>
<comment type="caution">
    <text evidence="15">The sequence shown here is derived from an EMBL/GenBank/DDBJ whole genome shotgun (WGS) entry which is preliminary data.</text>
</comment>
<organism evidence="15 16">
    <name type="scientific">Candidatus Gottesmanbacteria bacterium GW2011_GWA2_43_14</name>
    <dbReference type="NCBI Taxonomy" id="1618443"/>
    <lineage>
        <taxon>Bacteria</taxon>
        <taxon>Candidatus Gottesmaniibacteriota</taxon>
    </lineage>
</organism>
<dbReference type="PATRIC" id="fig|1618443.3.peg.1356"/>